<dbReference type="InterPro" id="IPR013103">
    <property type="entry name" value="RVT_2"/>
</dbReference>
<comment type="caution">
    <text evidence="3">The sequence shown here is derived from an EMBL/GenBank/DDBJ whole genome shotgun (WGS) entry which is preliminary data.</text>
</comment>
<evidence type="ECO:0000256" key="1">
    <source>
        <dbReference type="SAM" id="MobiDB-lite"/>
    </source>
</evidence>
<dbReference type="Proteomes" id="UP001151760">
    <property type="component" value="Unassembled WGS sequence"/>
</dbReference>
<evidence type="ECO:0000313" key="4">
    <source>
        <dbReference type="Proteomes" id="UP001151760"/>
    </source>
</evidence>
<dbReference type="Pfam" id="PF07727">
    <property type="entry name" value="RVT_2"/>
    <property type="match status" value="2"/>
</dbReference>
<feature type="region of interest" description="Disordered" evidence="1">
    <location>
        <begin position="38"/>
        <end position="60"/>
    </location>
</feature>
<reference evidence="3" key="2">
    <citation type="submission" date="2022-01" db="EMBL/GenBank/DDBJ databases">
        <authorList>
            <person name="Yamashiro T."/>
            <person name="Shiraishi A."/>
            <person name="Satake H."/>
            <person name="Nakayama K."/>
        </authorList>
    </citation>
    <scope>NUCLEOTIDE SEQUENCE</scope>
</reference>
<proteinExistence type="predicted"/>
<accession>A0ABQ5EUD0</accession>
<protein>
    <submittedName>
        <fullName evidence="3">Retrotransposon protein, putative, ty1-copia subclass</fullName>
    </submittedName>
</protein>
<evidence type="ECO:0000259" key="2">
    <source>
        <dbReference type="Pfam" id="PF07727"/>
    </source>
</evidence>
<dbReference type="EMBL" id="BQNB010016689">
    <property type="protein sequence ID" value="GJT54643.1"/>
    <property type="molecule type" value="Genomic_DNA"/>
</dbReference>
<feature type="domain" description="Reverse transcriptase Ty1/copia-type" evidence="2">
    <location>
        <begin position="214"/>
        <end position="289"/>
    </location>
</feature>
<reference evidence="3" key="1">
    <citation type="journal article" date="2022" name="Int. J. Mol. Sci.">
        <title>Draft Genome of Tanacetum Coccineum: Genomic Comparison of Closely Related Tanacetum-Family Plants.</title>
        <authorList>
            <person name="Yamashiro T."/>
            <person name="Shiraishi A."/>
            <person name="Nakayama K."/>
            <person name="Satake H."/>
        </authorList>
    </citation>
    <scope>NUCLEOTIDE SEQUENCE</scope>
</reference>
<organism evidence="3 4">
    <name type="scientific">Tanacetum coccineum</name>
    <dbReference type="NCBI Taxonomy" id="301880"/>
    <lineage>
        <taxon>Eukaryota</taxon>
        <taxon>Viridiplantae</taxon>
        <taxon>Streptophyta</taxon>
        <taxon>Embryophyta</taxon>
        <taxon>Tracheophyta</taxon>
        <taxon>Spermatophyta</taxon>
        <taxon>Magnoliopsida</taxon>
        <taxon>eudicotyledons</taxon>
        <taxon>Gunneridae</taxon>
        <taxon>Pentapetalae</taxon>
        <taxon>asterids</taxon>
        <taxon>campanulids</taxon>
        <taxon>Asterales</taxon>
        <taxon>Asteraceae</taxon>
        <taxon>Asteroideae</taxon>
        <taxon>Anthemideae</taxon>
        <taxon>Anthemidinae</taxon>
        <taxon>Tanacetum</taxon>
    </lineage>
</organism>
<name>A0ABQ5EUD0_9ASTR</name>
<sequence length="388" mass="44343">MMGYYFYFLPENKIVVARYAEFLEKNLLSEEVSRRAEELEEIQDKDTSPSENTSEIPMEVESFKPPQEEVVLVPAMLNSESDKWLDAINAEMQSMKDNQVWRLVDLPPNYKTVGSKWLFKKKIDMDGIAHTYKACLVAKGYTQTYKVDYEETFSPVVDSKAIRILIAIAAFYDYEIWQMDVKTAFLNGKYASFKDPFMVLSKHQEAGIKDLTRIKKFGFAQNLDKPCVYQKASGSNVTFPILYVDDIIIMGNRIPSLQSVKSYLGKCFAMKDLGEAAFILGIKIYRERSKRLIRLRLDLNKTEGASTPEEVKRMQNAPYASAVGKPHWTAVKTILKYLRNIKDMILVYDGNPEAEARWTGKAPSKVPLQCLLHKLNNIATAEAEMEAI</sequence>
<gene>
    <name evidence="3" type="ORF">Tco_0989697</name>
</gene>
<feature type="compositionally biased region" description="Basic and acidic residues" evidence="1">
    <location>
        <begin position="38"/>
        <end position="48"/>
    </location>
</feature>
<feature type="domain" description="Reverse transcriptase Ty1/copia-type" evidence="2">
    <location>
        <begin position="98"/>
        <end position="189"/>
    </location>
</feature>
<evidence type="ECO:0000313" key="3">
    <source>
        <dbReference type="EMBL" id="GJT54643.1"/>
    </source>
</evidence>
<keyword evidence="4" id="KW-1185">Reference proteome</keyword>